<accession>A0A5Y3V4J0</accession>
<reference evidence="1" key="1">
    <citation type="submission" date="2019-07" db="EMBL/GenBank/DDBJ databases">
        <authorList>
            <person name="Ashton P.M."/>
            <person name="Dallman T."/>
            <person name="Nair S."/>
            <person name="De Pinna E."/>
            <person name="Peters T."/>
            <person name="Grant K."/>
        </authorList>
    </citation>
    <scope>NUCLEOTIDE SEQUENCE [LARGE SCALE GENOMIC DNA]</scope>
    <source>
        <strain evidence="1">598112</strain>
    </source>
</reference>
<protein>
    <submittedName>
        <fullName evidence="1">Uncharacterized protein</fullName>
    </submittedName>
</protein>
<proteinExistence type="predicted"/>
<name>A0A5Y3V4J0_SALER</name>
<sequence length="191" mass="21751">MVMKCLLIFFYFLIFDVSASDSLDLKYKIHWGSRNKSFSAIATIHEDKMVGSHDIDETNIVVTALNNTNGKQLWLLKDGVPDCHLNHRLSFLSEYFESIDLFNNDDPVILFAYKIGCTGDIAPVEVKYIAFYKGTQYSLYGSELLVIGGIASFNYGNLEPRPDNKLKEQPVILKYMLKKWAEVSLTNMDNS</sequence>
<dbReference type="AlphaFoldDB" id="A0A5Y3V4J0"/>
<organism evidence="1">
    <name type="scientific">Salmonella enterica subsp. salamae</name>
    <dbReference type="NCBI Taxonomy" id="59202"/>
    <lineage>
        <taxon>Bacteria</taxon>
        <taxon>Pseudomonadati</taxon>
        <taxon>Pseudomonadota</taxon>
        <taxon>Gammaproteobacteria</taxon>
        <taxon>Enterobacterales</taxon>
        <taxon>Enterobacteriaceae</taxon>
        <taxon>Salmonella</taxon>
    </lineage>
</organism>
<dbReference type="Proteomes" id="UP000839824">
    <property type="component" value="Unassembled WGS sequence"/>
</dbReference>
<comment type="caution">
    <text evidence="1">The sequence shown here is derived from an EMBL/GenBank/DDBJ whole genome shotgun (WGS) entry which is preliminary data.</text>
</comment>
<gene>
    <name evidence="1" type="ORF">FNJ06_24275</name>
</gene>
<dbReference type="InterPro" id="IPR058148">
    <property type="entry name" value="M949_RS01915-like_dom"/>
</dbReference>
<dbReference type="NCBIfam" id="NF046077">
    <property type="entry name" value="LPS_M949_RS01915"/>
    <property type="match status" value="1"/>
</dbReference>
<dbReference type="EMBL" id="AAIXRY010000057">
    <property type="protein sequence ID" value="ECJ2328646.1"/>
    <property type="molecule type" value="Genomic_DNA"/>
</dbReference>
<evidence type="ECO:0000313" key="1">
    <source>
        <dbReference type="EMBL" id="ECJ2328646.1"/>
    </source>
</evidence>